<keyword evidence="5" id="KW-0969">Cilium</keyword>
<dbReference type="InterPro" id="IPR015943">
    <property type="entry name" value="WD40/YVTN_repeat-like_dom_sf"/>
</dbReference>
<dbReference type="PANTHER" id="PTHR15722">
    <property type="entry name" value="IFT140/172-RELATED"/>
    <property type="match status" value="1"/>
</dbReference>
<dbReference type="Pfam" id="PF23383">
    <property type="entry name" value="Beta-prop_IFT140_1st"/>
    <property type="match status" value="1"/>
</dbReference>
<dbReference type="Gene3D" id="1.25.40.470">
    <property type="match status" value="2"/>
</dbReference>
<evidence type="ECO:0000256" key="2">
    <source>
        <dbReference type="ARBA" id="ARBA00022574"/>
    </source>
</evidence>
<comment type="caution">
    <text evidence="12">The sequence shown here is derived from an EMBL/GenBank/DDBJ whole genome shotgun (WGS) entry which is preliminary data.</text>
</comment>
<keyword evidence="3" id="KW-0677">Repeat</keyword>
<dbReference type="InterPro" id="IPR001680">
    <property type="entry name" value="WD40_rpt"/>
</dbReference>
<evidence type="ECO:0000256" key="4">
    <source>
        <dbReference type="ARBA" id="ARBA00022803"/>
    </source>
</evidence>
<evidence type="ECO:0000256" key="5">
    <source>
        <dbReference type="ARBA" id="ARBA00023069"/>
    </source>
</evidence>
<keyword evidence="6" id="KW-0966">Cell projection</keyword>
<dbReference type="Proteomes" id="UP001381693">
    <property type="component" value="Unassembled WGS sequence"/>
</dbReference>
<evidence type="ECO:0000256" key="8">
    <source>
        <dbReference type="SAM" id="MobiDB-lite"/>
    </source>
</evidence>
<dbReference type="FunFam" id="1.25.40.470:FF:000028">
    <property type="entry name" value="Intraflagellar transport protein 140-like protein"/>
    <property type="match status" value="1"/>
</dbReference>
<evidence type="ECO:0000256" key="6">
    <source>
        <dbReference type="ARBA" id="ARBA00023273"/>
    </source>
</evidence>
<dbReference type="InterPro" id="IPR056155">
    <property type="entry name" value="Beta-prop_IFT140_2nd"/>
</dbReference>
<dbReference type="EMBL" id="JAXCGZ010017120">
    <property type="protein sequence ID" value="KAK7068794.1"/>
    <property type="molecule type" value="Genomic_DNA"/>
</dbReference>
<dbReference type="PANTHER" id="PTHR15722:SF7">
    <property type="entry name" value="INTRAFLAGELLAR TRANSPORT PROTEIN 140 HOMOLOG"/>
    <property type="match status" value="1"/>
</dbReference>
<dbReference type="InterPro" id="IPR056168">
    <property type="entry name" value="TPR_IF140/IFT172/WDR19"/>
</dbReference>
<comment type="subcellular location">
    <subcellularLocation>
        <location evidence="1">Cell projection</location>
        <location evidence="1">Cilium</location>
    </subcellularLocation>
</comment>
<dbReference type="SMART" id="SM00320">
    <property type="entry name" value="WD40"/>
    <property type="match status" value="5"/>
</dbReference>
<feature type="domain" description="IF140/IFT172/WDR19 TPR" evidence="11">
    <location>
        <begin position="801"/>
        <end position="1168"/>
    </location>
</feature>
<dbReference type="InterPro" id="IPR036322">
    <property type="entry name" value="WD40_repeat_dom_sf"/>
</dbReference>
<evidence type="ECO:0000313" key="12">
    <source>
        <dbReference type="EMBL" id="KAK7068794.1"/>
    </source>
</evidence>
<evidence type="ECO:0000256" key="7">
    <source>
        <dbReference type="PROSITE-ProRule" id="PRU00221"/>
    </source>
</evidence>
<dbReference type="FunFam" id="1.25.40.470:FF:000011">
    <property type="entry name" value="Intraflagellar transport protein 140"/>
    <property type="match status" value="1"/>
</dbReference>
<name>A0AAN8WYK1_HALRR</name>
<accession>A0AAN8WYK1</accession>
<evidence type="ECO:0000259" key="11">
    <source>
        <dbReference type="Pfam" id="PF24762"/>
    </source>
</evidence>
<evidence type="ECO:0000256" key="1">
    <source>
        <dbReference type="ARBA" id="ARBA00004138"/>
    </source>
</evidence>
<dbReference type="GO" id="GO:0035721">
    <property type="term" value="P:intraciliary retrograde transport"/>
    <property type="evidence" value="ECO:0007669"/>
    <property type="project" value="TreeGrafter"/>
</dbReference>
<keyword evidence="13" id="KW-1185">Reference proteome</keyword>
<dbReference type="AlphaFoldDB" id="A0AAN8WYK1"/>
<feature type="domain" description="IFT140 first beta-propeller" evidence="9">
    <location>
        <begin position="3"/>
        <end position="416"/>
    </location>
</feature>
<evidence type="ECO:0000259" key="9">
    <source>
        <dbReference type="Pfam" id="PF23383"/>
    </source>
</evidence>
<dbReference type="SUPFAM" id="SSF101898">
    <property type="entry name" value="NHL repeat"/>
    <property type="match status" value="1"/>
</dbReference>
<organism evidence="12 13">
    <name type="scientific">Halocaridina rubra</name>
    <name type="common">Hawaiian red shrimp</name>
    <dbReference type="NCBI Taxonomy" id="373956"/>
    <lineage>
        <taxon>Eukaryota</taxon>
        <taxon>Metazoa</taxon>
        <taxon>Ecdysozoa</taxon>
        <taxon>Arthropoda</taxon>
        <taxon>Crustacea</taxon>
        <taxon>Multicrustacea</taxon>
        <taxon>Malacostraca</taxon>
        <taxon>Eumalacostraca</taxon>
        <taxon>Eucarida</taxon>
        <taxon>Decapoda</taxon>
        <taxon>Pleocyemata</taxon>
        <taxon>Caridea</taxon>
        <taxon>Atyoidea</taxon>
        <taxon>Atyidae</taxon>
        <taxon>Halocaridina</taxon>
    </lineage>
</organism>
<sequence length="1172" mass="130096">MSLYFDCIIDSPHKNAINTQIAWHPQATCLAVASYSEDKGGAVNVYTGEGKLFDEVDIPPHPTAQVTAVTWHPVKRILSVGWESGELFVWNDHENELHEIQSLHRAPIAVLKFSAGGSRLVSGDASGSIVGWRVDNSGNLQTVFTHELKDPLVEIVYRVTVNSDKNHPTLDISGLARAAVSGDERALDIFSSWRPRTGHKRLGQVADAKDNLNFFLGSSSGVLYHISDTGGCVEVLQADGGIKHLLHHDSRNLLVVITDGMVLGQFSVAPDGAVSEVNKVKLSGRTNDIQMTWAGSGLLAVSTGDNSVRLWNLDTGDNFVLSLSGPSYRDQEYIMCLSYSANKNILSAGTTLGSVAMWKYEEHSLGEDEYTRDPEKDWKLQNPSVISGAVKQVAWGSAQNLLGVNTVRDVYILNEQNMVASYRDQVSVVQMAPTQLSVDVFSGGSHLELRAEIQVRGVNNTVDHVLIWNMKKMVIYEITSDATHLRVVGSFPCEAESAVLHEGSIYAIEGGNVQVRSLQGTVKQTLSFTESEGHPIGLDVCGNFLVTSTITGIVKLWDLSRREAKPHTQGKNMAEATKDFGEIISARCNCSGTRVSIAVAQTSLLPDPKLYIWDIENDSISYFNFACGRSEDDDVDGTAPPNSAESSKSSKDIGFEDRAKEEMAREIAGRFVMSHMWDLEEPRLLVCEAKSSQSNKKSRNHYLSSSKKEEAERPAVMLVSLFVSPDHGIVVQDIFALTPTYSRLLGVQVPFFYLLNAHDAEKKAEAKAVTQKVMRDFVGLESCDKTTKDAMLNFSFYLSIGNMDDAFKAIKTIKSEMVWENMAKMCVKTKRLDVAALCLGNMGHARGARALRYAMKEPQLDARVAMLALQLGMHEEAERLYRGCGRHDLVNRMHQDGGTWSKALETAENYDRIHLRSSHYNYAKHLESKADFSGAISHYEKSDTHRFEVPRMLFDELPTLEDYIMHTKDKALRRWWAQYLESTGEMETALQFYEAAQDHLSLVRVYCYCNNLQKAAEIANNTQDRAACYHLARQYENGAEVKEAIHFFTRAHAYGNAIRICKENGYEDQLMNLALVAGPQEQLDAARYFSSSERPQLSKAVMLYHKAGLLSKAVDLAFKSGQVSAVGQIAAELDESADPALIQRCAQYFISNGQYDRAVYLLITGKQLFDKA</sequence>
<dbReference type="GO" id="GO:0036064">
    <property type="term" value="C:ciliary basal body"/>
    <property type="evidence" value="ECO:0007669"/>
    <property type="project" value="TreeGrafter"/>
</dbReference>
<proteinExistence type="predicted"/>
<feature type="region of interest" description="Disordered" evidence="8">
    <location>
        <begin position="633"/>
        <end position="656"/>
    </location>
</feature>
<gene>
    <name evidence="12" type="ORF">SK128_011845</name>
</gene>
<keyword evidence="2 7" id="KW-0853">WD repeat</keyword>
<dbReference type="Pfam" id="PF23385">
    <property type="entry name" value="Beta-prop_IFT140_2nd"/>
    <property type="match status" value="1"/>
</dbReference>
<evidence type="ECO:0000313" key="13">
    <source>
        <dbReference type="Proteomes" id="UP001381693"/>
    </source>
</evidence>
<dbReference type="GO" id="GO:0030991">
    <property type="term" value="C:intraciliary transport particle A"/>
    <property type="evidence" value="ECO:0007669"/>
    <property type="project" value="TreeGrafter"/>
</dbReference>
<evidence type="ECO:0000259" key="10">
    <source>
        <dbReference type="Pfam" id="PF23385"/>
    </source>
</evidence>
<dbReference type="GO" id="GO:0005930">
    <property type="term" value="C:axoneme"/>
    <property type="evidence" value="ECO:0007669"/>
    <property type="project" value="TreeGrafter"/>
</dbReference>
<dbReference type="InterPro" id="IPR056154">
    <property type="entry name" value="Beta-prop_IFT140_1st"/>
</dbReference>
<dbReference type="Pfam" id="PF24762">
    <property type="entry name" value="TPR_IF140-IFT172"/>
    <property type="match status" value="1"/>
</dbReference>
<dbReference type="PROSITE" id="PS50082">
    <property type="entry name" value="WD_REPEATS_2"/>
    <property type="match status" value="1"/>
</dbReference>
<keyword evidence="4" id="KW-0802">TPR repeat</keyword>
<reference evidence="12 13" key="1">
    <citation type="submission" date="2023-11" db="EMBL/GenBank/DDBJ databases">
        <title>Halocaridina rubra genome assembly.</title>
        <authorList>
            <person name="Smith C."/>
        </authorList>
    </citation>
    <scope>NUCLEOTIDE SEQUENCE [LARGE SCALE GENOMIC DNA]</scope>
    <source>
        <strain evidence="12">EP-1</strain>
        <tissue evidence="12">Whole</tissue>
    </source>
</reference>
<evidence type="ECO:0000256" key="3">
    <source>
        <dbReference type="ARBA" id="ARBA00022737"/>
    </source>
</evidence>
<protein>
    <submittedName>
        <fullName evidence="12">Uncharacterized protein</fullName>
    </submittedName>
</protein>
<dbReference type="SUPFAM" id="SSF50978">
    <property type="entry name" value="WD40 repeat-like"/>
    <property type="match status" value="2"/>
</dbReference>
<dbReference type="Gene3D" id="2.130.10.10">
    <property type="entry name" value="YVTN repeat-like/Quinoprotein amine dehydrogenase"/>
    <property type="match status" value="2"/>
</dbReference>
<feature type="repeat" description="WD" evidence="7">
    <location>
        <begin position="101"/>
        <end position="142"/>
    </location>
</feature>
<feature type="domain" description="IFT140 second beta-propeller" evidence="10">
    <location>
        <begin position="424"/>
        <end position="756"/>
    </location>
</feature>